<dbReference type="Pfam" id="PF01613">
    <property type="entry name" value="Flavin_Reduct"/>
    <property type="match status" value="1"/>
</dbReference>
<feature type="domain" description="Flavin reductase like" evidence="2">
    <location>
        <begin position="23"/>
        <end position="167"/>
    </location>
</feature>
<dbReference type="Gene3D" id="2.30.110.10">
    <property type="entry name" value="Electron Transport, Fmn-binding Protein, Chain A"/>
    <property type="match status" value="1"/>
</dbReference>
<dbReference type="SMART" id="SM00903">
    <property type="entry name" value="Flavin_Reduct"/>
    <property type="match status" value="1"/>
</dbReference>
<dbReference type="Proteomes" id="UP000676967">
    <property type="component" value="Chromosome"/>
</dbReference>
<dbReference type="InterPro" id="IPR012349">
    <property type="entry name" value="Split_barrel_FMN-bd"/>
</dbReference>
<evidence type="ECO:0000259" key="2">
    <source>
        <dbReference type="SMART" id="SM00903"/>
    </source>
</evidence>
<organism evidence="3 4">
    <name type="scientific">Actinoplanes ianthinogenes</name>
    <dbReference type="NCBI Taxonomy" id="122358"/>
    <lineage>
        <taxon>Bacteria</taxon>
        <taxon>Bacillati</taxon>
        <taxon>Actinomycetota</taxon>
        <taxon>Actinomycetes</taxon>
        <taxon>Micromonosporales</taxon>
        <taxon>Micromonosporaceae</taxon>
        <taxon>Actinoplanes</taxon>
    </lineage>
</organism>
<dbReference type="PANTHER" id="PTHR30466">
    <property type="entry name" value="FLAVIN REDUCTASE"/>
    <property type="match status" value="1"/>
</dbReference>
<gene>
    <name evidence="3" type="ORF">Aiant_78110</name>
</gene>
<name>A0ABM7M681_9ACTN</name>
<keyword evidence="1" id="KW-0560">Oxidoreductase</keyword>
<reference evidence="3 4" key="1">
    <citation type="submission" date="2020-08" db="EMBL/GenBank/DDBJ databases">
        <title>Whole genome shotgun sequence of Actinoplanes ianthinogenes NBRC 13996.</title>
        <authorList>
            <person name="Komaki H."/>
            <person name="Tamura T."/>
        </authorList>
    </citation>
    <scope>NUCLEOTIDE SEQUENCE [LARGE SCALE GENOMIC DNA]</scope>
    <source>
        <strain evidence="3 4">NBRC 13996</strain>
    </source>
</reference>
<dbReference type="InterPro" id="IPR002563">
    <property type="entry name" value="Flavin_Rdtase-like_dom"/>
</dbReference>
<accession>A0ABM7M681</accession>
<evidence type="ECO:0000256" key="1">
    <source>
        <dbReference type="ARBA" id="ARBA00023002"/>
    </source>
</evidence>
<dbReference type="EMBL" id="AP023356">
    <property type="protein sequence ID" value="BCJ47154.1"/>
    <property type="molecule type" value="Genomic_DNA"/>
</dbReference>
<evidence type="ECO:0000313" key="4">
    <source>
        <dbReference type="Proteomes" id="UP000676967"/>
    </source>
</evidence>
<protein>
    <submittedName>
        <fullName evidence="3">Flavin-dependent reductase</fullName>
    </submittedName>
</protein>
<dbReference type="RefSeq" id="WP_189335033.1">
    <property type="nucleotide sequence ID" value="NZ_AP023356.1"/>
</dbReference>
<proteinExistence type="predicted"/>
<dbReference type="InterPro" id="IPR050268">
    <property type="entry name" value="NADH-dep_flavin_reductase"/>
</dbReference>
<dbReference type="PANTHER" id="PTHR30466:SF1">
    <property type="entry name" value="FMN REDUCTASE (NADH) RUTF"/>
    <property type="match status" value="1"/>
</dbReference>
<keyword evidence="4" id="KW-1185">Reference proteome</keyword>
<sequence>MSVIASVPISSAPVDATLFRQVFRRHAAGVAVVTADAGRGPAGVTVTSLASLSAEPPLLSFSINATASTWPHLREAQTAVVHLLGAGHTELARTFATSGIDRFGAPTRWRRLPTGEPVLDGAAAWLRISIEHRLPAGGSHLVIGRVEEAGLAEAGAPLLYHDGNFHAL</sequence>
<dbReference type="SUPFAM" id="SSF50475">
    <property type="entry name" value="FMN-binding split barrel"/>
    <property type="match status" value="1"/>
</dbReference>
<evidence type="ECO:0000313" key="3">
    <source>
        <dbReference type="EMBL" id="BCJ47154.1"/>
    </source>
</evidence>